<evidence type="ECO:0000256" key="1">
    <source>
        <dbReference type="SAM" id="MobiDB-lite"/>
    </source>
</evidence>
<feature type="region of interest" description="Disordered" evidence="1">
    <location>
        <begin position="138"/>
        <end position="158"/>
    </location>
</feature>
<name>A0A9P4QY58_9PLEO</name>
<keyword evidence="3" id="KW-1185">Reference proteome</keyword>
<organism evidence="2 3">
    <name type="scientific">Polyplosphaeria fusca</name>
    <dbReference type="NCBI Taxonomy" id="682080"/>
    <lineage>
        <taxon>Eukaryota</taxon>
        <taxon>Fungi</taxon>
        <taxon>Dikarya</taxon>
        <taxon>Ascomycota</taxon>
        <taxon>Pezizomycotina</taxon>
        <taxon>Dothideomycetes</taxon>
        <taxon>Pleosporomycetidae</taxon>
        <taxon>Pleosporales</taxon>
        <taxon>Tetraplosphaeriaceae</taxon>
        <taxon>Polyplosphaeria</taxon>
    </lineage>
</organism>
<proteinExistence type="predicted"/>
<dbReference type="AlphaFoldDB" id="A0A9P4QY58"/>
<gene>
    <name evidence="2" type="ORF">EJ04DRAFT_224074</name>
</gene>
<comment type="caution">
    <text evidence="2">The sequence shown here is derived from an EMBL/GenBank/DDBJ whole genome shotgun (WGS) entry which is preliminary data.</text>
</comment>
<accession>A0A9P4QY58</accession>
<evidence type="ECO:0000313" key="3">
    <source>
        <dbReference type="Proteomes" id="UP000799444"/>
    </source>
</evidence>
<dbReference type="Proteomes" id="UP000799444">
    <property type="component" value="Unassembled WGS sequence"/>
</dbReference>
<protein>
    <submittedName>
        <fullName evidence="2">Uncharacterized protein</fullName>
    </submittedName>
</protein>
<dbReference type="EMBL" id="ML996141">
    <property type="protein sequence ID" value="KAF2734964.1"/>
    <property type="molecule type" value="Genomic_DNA"/>
</dbReference>
<sequence length="158" mass="17270">MARRLQGSSVFRSRPVARSRAVPLDEAAYSHLEHAGRRGWSSLQRGLLRQEMRLDVNGFTIQLSASRPRRYRSGQRVTSSSAPVMATWTALDTIVVRSYYQSLRSGQVGVAVFAAAIDKEPETWATAKAAGVCIGRDNHSDLGAPNPESCPNRASSLI</sequence>
<reference evidence="2" key="1">
    <citation type="journal article" date="2020" name="Stud. Mycol.">
        <title>101 Dothideomycetes genomes: a test case for predicting lifestyles and emergence of pathogens.</title>
        <authorList>
            <person name="Haridas S."/>
            <person name="Albert R."/>
            <person name="Binder M."/>
            <person name="Bloem J."/>
            <person name="Labutti K."/>
            <person name="Salamov A."/>
            <person name="Andreopoulos B."/>
            <person name="Baker S."/>
            <person name="Barry K."/>
            <person name="Bills G."/>
            <person name="Bluhm B."/>
            <person name="Cannon C."/>
            <person name="Castanera R."/>
            <person name="Culley D."/>
            <person name="Daum C."/>
            <person name="Ezra D."/>
            <person name="Gonzalez J."/>
            <person name="Henrissat B."/>
            <person name="Kuo A."/>
            <person name="Liang C."/>
            <person name="Lipzen A."/>
            <person name="Lutzoni F."/>
            <person name="Magnuson J."/>
            <person name="Mondo S."/>
            <person name="Nolan M."/>
            <person name="Ohm R."/>
            <person name="Pangilinan J."/>
            <person name="Park H.-J."/>
            <person name="Ramirez L."/>
            <person name="Alfaro M."/>
            <person name="Sun H."/>
            <person name="Tritt A."/>
            <person name="Yoshinaga Y."/>
            <person name="Zwiers L.-H."/>
            <person name="Turgeon B."/>
            <person name="Goodwin S."/>
            <person name="Spatafora J."/>
            <person name="Crous P."/>
            <person name="Grigoriev I."/>
        </authorList>
    </citation>
    <scope>NUCLEOTIDE SEQUENCE</scope>
    <source>
        <strain evidence="2">CBS 125425</strain>
    </source>
</reference>
<evidence type="ECO:0000313" key="2">
    <source>
        <dbReference type="EMBL" id="KAF2734964.1"/>
    </source>
</evidence>